<proteinExistence type="predicted"/>
<gene>
    <name evidence="1" type="ORF">D5086_026942</name>
</gene>
<dbReference type="Proteomes" id="UP000309997">
    <property type="component" value="Unassembled WGS sequence"/>
</dbReference>
<evidence type="ECO:0000313" key="2">
    <source>
        <dbReference type="Proteomes" id="UP000309997"/>
    </source>
</evidence>
<sequence>MHQWRRMQVQFLTSKCSSCAENSTEQREHLPGKDKPSCVHKAYLNQFEKDFTAILKSRSEEMIPGGCMVLTIYGRDENNDSSVKGSFTIKRLESFHVSWDASIDDRYRDTTDKYTKGKCAAKRIRAIMEAILARNFGDEIVDVMFQRFSIKIGESMETVNGGYNNHVVSMAKA</sequence>
<accession>A0ACC4B3A0</accession>
<comment type="caution">
    <text evidence="1">The sequence shown here is derived from an EMBL/GenBank/DDBJ whole genome shotgun (WGS) entry which is preliminary data.</text>
</comment>
<organism evidence="1 2">
    <name type="scientific">Populus alba</name>
    <name type="common">White poplar</name>
    <dbReference type="NCBI Taxonomy" id="43335"/>
    <lineage>
        <taxon>Eukaryota</taxon>
        <taxon>Viridiplantae</taxon>
        <taxon>Streptophyta</taxon>
        <taxon>Embryophyta</taxon>
        <taxon>Tracheophyta</taxon>
        <taxon>Spermatophyta</taxon>
        <taxon>Magnoliopsida</taxon>
        <taxon>eudicotyledons</taxon>
        <taxon>Gunneridae</taxon>
        <taxon>Pentapetalae</taxon>
        <taxon>rosids</taxon>
        <taxon>fabids</taxon>
        <taxon>Malpighiales</taxon>
        <taxon>Salicaceae</taxon>
        <taxon>Saliceae</taxon>
        <taxon>Populus</taxon>
    </lineage>
</organism>
<evidence type="ECO:0000313" key="1">
    <source>
        <dbReference type="EMBL" id="KAL3573038.1"/>
    </source>
</evidence>
<protein>
    <submittedName>
        <fullName evidence="1">Uncharacterized protein</fullName>
    </submittedName>
</protein>
<keyword evidence="2" id="KW-1185">Reference proteome</keyword>
<reference evidence="1 2" key="1">
    <citation type="journal article" date="2024" name="Plant Biotechnol. J.">
        <title>Genome and CRISPR/Cas9 system of a widespread forest tree (Populus alba) in the world.</title>
        <authorList>
            <person name="Liu Y.J."/>
            <person name="Jiang P.F."/>
            <person name="Han X.M."/>
            <person name="Li X.Y."/>
            <person name="Wang H.M."/>
            <person name="Wang Y.J."/>
            <person name="Wang X.X."/>
            <person name="Zeng Q.Y."/>
        </authorList>
    </citation>
    <scope>NUCLEOTIDE SEQUENCE [LARGE SCALE GENOMIC DNA]</scope>
    <source>
        <strain evidence="2">cv. PAL-ZL1</strain>
    </source>
</reference>
<dbReference type="EMBL" id="RCHU02000014">
    <property type="protein sequence ID" value="KAL3573038.1"/>
    <property type="molecule type" value="Genomic_DNA"/>
</dbReference>
<name>A0ACC4B3A0_POPAL</name>